<sequence length="128" mass="14616">MWLRLRVTAKKRGRDPSRSGGGSARKIQRECVNSVKKLQRREIGGFPRMARGASSNAPEKFRNIQLQAKVAIIAAQTKLEAAQQQKDELKLKLSELVNEQDLKALNFKLRWLGWKVSRFKLLQLISGF</sequence>
<evidence type="ECO:0000313" key="3">
    <source>
        <dbReference type="EMBL" id="ONK80229.1"/>
    </source>
</evidence>
<dbReference type="AlphaFoldDB" id="A0A5P1FT92"/>
<dbReference type="Proteomes" id="UP000243459">
    <property type="component" value="Chromosome 1"/>
</dbReference>
<feature type="coiled-coil region" evidence="1">
    <location>
        <begin position="72"/>
        <end position="99"/>
    </location>
</feature>
<protein>
    <submittedName>
        <fullName evidence="3">Uncharacterized protein</fullName>
    </submittedName>
</protein>
<keyword evidence="1" id="KW-0175">Coiled coil</keyword>
<keyword evidence="4" id="KW-1185">Reference proteome</keyword>
<dbReference type="Gramene" id="ONK80229">
    <property type="protein sequence ID" value="ONK80229"/>
    <property type="gene ID" value="A4U43_C01F15340"/>
</dbReference>
<evidence type="ECO:0000256" key="1">
    <source>
        <dbReference type="SAM" id="Coils"/>
    </source>
</evidence>
<feature type="region of interest" description="Disordered" evidence="2">
    <location>
        <begin position="7"/>
        <end position="26"/>
    </location>
</feature>
<reference evidence="4" key="1">
    <citation type="journal article" date="2017" name="Nat. Commun.">
        <title>The asparagus genome sheds light on the origin and evolution of a young Y chromosome.</title>
        <authorList>
            <person name="Harkess A."/>
            <person name="Zhou J."/>
            <person name="Xu C."/>
            <person name="Bowers J.E."/>
            <person name="Van der Hulst R."/>
            <person name="Ayyampalayam S."/>
            <person name="Mercati F."/>
            <person name="Riccardi P."/>
            <person name="McKain M.R."/>
            <person name="Kakrana A."/>
            <person name="Tang H."/>
            <person name="Ray J."/>
            <person name="Groenendijk J."/>
            <person name="Arikit S."/>
            <person name="Mathioni S.M."/>
            <person name="Nakano M."/>
            <person name="Shan H."/>
            <person name="Telgmann-Rauber A."/>
            <person name="Kanno A."/>
            <person name="Yue Z."/>
            <person name="Chen H."/>
            <person name="Li W."/>
            <person name="Chen Y."/>
            <person name="Xu X."/>
            <person name="Zhang Y."/>
            <person name="Luo S."/>
            <person name="Chen H."/>
            <person name="Gao J."/>
            <person name="Mao Z."/>
            <person name="Pires J.C."/>
            <person name="Luo M."/>
            <person name="Kudrna D."/>
            <person name="Wing R.A."/>
            <person name="Meyers B.C."/>
            <person name="Yi K."/>
            <person name="Kong H."/>
            <person name="Lavrijsen P."/>
            <person name="Sunseri F."/>
            <person name="Falavigna A."/>
            <person name="Ye Y."/>
            <person name="Leebens-Mack J.H."/>
            <person name="Chen G."/>
        </authorList>
    </citation>
    <scope>NUCLEOTIDE SEQUENCE [LARGE SCALE GENOMIC DNA]</scope>
    <source>
        <strain evidence="4">cv. DH0086</strain>
    </source>
</reference>
<organism evidence="3 4">
    <name type="scientific">Asparagus officinalis</name>
    <name type="common">Garden asparagus</name>
    <dbReference type="NCBI Taxonomy" id="4686"/>
    <lineage>
        <taxon>Eukaryota</taxon>
        <taxon>Viridiplantae</taxon>
        <taxon>Streptophyta</taxon>
        <taxon>Embryophyta</taxon>
        <taxon>Tracheophyta</taxon>
        <taxon>Spermatophyta</taxon>
        <taxon>Magnoliopsida</taxon>
        <taxon>Liliopsida</taxon>
        <taxon>Asparagales</taxon>
        <taxon>Asparagaceae</taxon>
        <taxon>Asparagoideae</taxon>
        <taxon>Asparagus</taxon>
    </lineage>
</organism>
<gene>
    <name evidence="3" type="ORF">A4U43_C01F15340</name>
</gene>
<accession>A0A5P1FT92</accession>
<evidence type="ECO:0000313" key="4">
    <source>
        <dbReference type="Proteomes" id="UP000243459"/>
    </source>
</evidence>
<dbReference type="EMBL" id="CM007381">
    <property type="protein sequence ID" value="ONK80229.1"/>
    <property type="molecule type" value="Genomic_DNA"/>
</dbReference>
<name>A0A5P1FT92_ASPOF</name>
<proteinExistence type="predicted"/>
<evidence type="ECO:0000256" key="2">
    <source>
        <dbReference type="SAM" id="MobiDB-lite"/>
    </source>
</evidence>